<evidence type="ECO:0000313" key="7">
    <source>
        <dbReference type="EMBL" id="MBB5142829.1"/>
    </source>
</evidence>
<dbReference type="Gene3D" id="1.20.120.50">
    <property type="entry name" value="Hemerythrin-like"/>
    <property type="match status" value="1"/>
</dbReference>
<keyword evidence="4" id="KW-0408">Iron</keyword>
<evidence type="ECO:0000313" key="8">
    <source>
        <dbReference type="Proteomes" id="UP000539075"/>
    </source>
</evidence>
<dbReference type="PANTHER" id="PTHR37164">
    <property type="entry name" value="BACTERIOHEMERYTHRIN"/>
    <property type="match status" value="1"/>
</dbReference>
<dbReference type="Pfam" id="PF01814">
    <property type="entry name" value="Hemerythrin"/>
    <property type="match status" value="1"/>
</dbReference>
<dbReference type="InterPro" id="IPR012312">
    <property type="entry name" value="Hemerythrin-like"/>
</dbReference>
<dbReference type="InterPro" id="IPR016131">
    <property type="entry name" value="Haemerythrin_Fe_BS"/>
</dbReference>
<accession>A0A7W8C273</accession>
<dbReference type="NCBIfam" id="TIGR02481">
    <property type="entry name" value="hemeryth_dom"/>
    <property type="match status" value="1"/>
</dbReference>
<evidence type="ECO:0000256" key="1">
    <source>
        <dbReference type="ARBA" id="ARBA00010587"/>
    </source>
</evidence>
<dbReference type="PROSITE" id="PS00550">
    <property type="entry name" value="HEMERYTHRINS"/>
    <property type="match status" value="1"/>
</dbReference>
<organism evidence="7 8">
    <name type="scientific">Desulfovibrio intestinalis</name>
    <dbReference type="NCBI Taxonomy" id="58621"/>
    <lineage>
        <taxon>Bacteria</taxon>
        <taxon>Pseudomonadati</taxon>
        <taxon>Thermodesulfobacteriota</taxon>
        <taxon>Desulfovibrionia</taxon>
        <taxon>Desulfovibrionales</taxon>
        <taxon>Desulfovibrionaceae</taxon>
        <taxon>Desulfovibrio</taxon>
    </lineage>
</organism>
<evidence type="ECO:0000256" key="2">
    <source>
        <dbReference type="ARBA" id="ARBA00022621"/>
    </source>
</evidence>
<name>A0A7W8C273_9BACT</name>
<reference evidence="7 8" key="1">
    <citation type="submission" date="2020-08" db="EMBL/GenBank/DDBJ databases">
        <title>Genomic Encyclopedia of Type Strains, Phase IV (KMG-IV): sequencing the most valuable type-strain genomes for metagenomic binning, comparative biology and taxonomic classification.</title>
        <authorList>
            <person name="Goeker M."/>
        </authorList>
    </citation>
    <scope>NUCLEOTIDE SEQUENCE [LARGE SCALE GENOMIC DNA]</scope>
    <source>
        <strain evidence="7 8">DSM 11275</strain>
    </source>
</reference>
<keyword evidence="5" id="KW-0472">Membrane</keyword>
<evidence type="ECO:0000256" key="4">
    <source>
        <dbReference type="ARBA" id="ARBA00023004"/>
    </source>
</evidence>
<sequence>MPAFFLLLAIAPAIGAAGLLLYPPLSYVAGIAGLACGFGGLFLLYRSLLKPLRNICDSLKQPGALHLPHDSDCGALCYLAELMAAHGEARAKELAATRRDMEQSRHDAAEWHEKYKIAMSGQAMTKDSLREAARKLHRLAADQAEQERKLVSAHPTLAQTPLRDGLTTQWLDKIAAELEYCENYLNQINAFLGKESSSLSHAESEQEDEYFKWSASYSTGVPVIDGQHKLLLSYINRLHNGLRQGKDPALLLEILDALAGYAFTHFNTEEIFFAHSDYPMSKEHVEVHQRFKDKVVLFREALLEGKADVDLALLEFLKTWLIEHIQGMDVSFAPYVAQRHDIAQD</sequence>
<dbReference type="SUPFAM" id="SSF47188">
    <property type="entry name" value="Hemerythrin-like"/>
    <property type="match status" value="1"/>
</dbReference>
<feature type="domain" description="Hemerythrin-like" evidence="6">
    <location>
        <begin position="220"/>
        <end position="334"/>
    </location>
</feature>
<gene>
    <name evidence="7" type="ORF">HNQ38_000908</name>
</gene>
<keyword evidence="8" id="KW-1185">Reference proteome</keyword>
<comment type="similarity">
    <text evidence="1">Belongs to the hemerythrin family.</text>
</comment>
<dbReference type="InterPro" id="IPR035938">
    <property type="entry name" value="Hemerythrin-like_sf"/>
</dbReference>
<evidence type="ECO:0000259" key="6">
    <source>
        <dbReference type="Pfam" id="PF01814"/>
    </source>
</evidence>
<dbReference type="GO" id="GO:0046872">
    <property type="term" value="F:metal ion binding"/>
    <property type="evidence" value="ECO:0007669"/>
    <property type="project" value="UniProtKB-KW"/>
</dbReference>
<dbReference type="CDD" id="cd12107">
    <property type="entry name" value="Hemerythrin"/>
    <property type="match status" value="1"/>
</dbReference>
<dbReference type="Proteomes" id="UP000539075">
    <property type="component" value="Unassembled WGS sequence"/>
</dbReference>
<proteinExistence type="inferred from homology"/>
<keyword evidence="5" id="KW-1133">Transmembrane helix</keyword>
<evidence type="ECO:0000256" key="3">
    <source>
        <dbReference type="ARBA" id="ARBA00022723"/>
    </source>
</evidence>
<keyword evidence="3" id="KW-0479">Metal-binding</keyword>
<dbReference type="PANTHER" id="PTHR37164:SF1">
    <property type="entry name" value="BACTERIOHEMERYTHRIN"/>
    <property type="match status" value="1"/>
</dbReference>
<evidence type="ECO:0000256" key="5">
    <source>
        <dbReference type="SAM" id="Phobius"/>
    </source>
</evidence>
<protein>
    <submittedName>
        <fullName evidence="7">Hemerythrin</fullName>
    </submittedName>
</protein>
<dbReference type="InterPro" id="IPR012827">
    <property type="entry name" value="Hemerythrin_metal-bd"/>
</dbReference>
<dbReference type="RefSeq" id="WP_183718193.1">
    <property type="nucleotide sequence ID" value="NZ_JACHGO010000002.1"/>
</dbReference>
<feature type="transmembrane region" description="Helical" evidence="5">
    <location>
        <begin position="25"/>
        <end position="45"/>
    </location>
</feature>
<keyword evidence="2" id="KW-0561">Oxygen transport</keyword>
<keyword evidence="5" id="KW-0812">Transmembrane</keyword>
<dbReference type="EMBL" id="JACHGO010000002">
    <property type="protein sequence ID" value="MBB5142829.1"/>
    <property type="molecule type" value="Genomic_DNA"/>
</dbReference>
<dbReference type="AlphaFoldDB" id="A0A7W8C273"/>
<dbReference type="InterPro" id="IPR050669">
    <property type="entry name" value="Hemerythrin"/>
</dbReference>
<dbReference type="NCBIfam" id="NF033749">
    <property type="entry name" value="bact_hemeryth"/>
    <property type="match status" value="1"/>
</dbReference>
<dbReference type="GO" id="GO:0005344">
    <property type="term" value="F:oxygen carrier activity"/>
    <property type="evidence" value="ECO:0007669"/>
    <property type="project" value="UniProtKB-KW"/>
</dbReference>
<keyword evidence="2" id="KW-0813">Transport</keyword>
<comment type="caution">
    <text evidence="7">The sequence shown here is derived from an EMBL/GenBank/DDBJ whole genome shotgun (WGS) entry which is preliminary data.</text>
</comment>